<dbReference type="SMART" id="SM00300">
    <property type="entry name" value="ChSh"/>
    <property type="match status" value="1"/>
</dbReference>
<feature type="region of interest" description="Disordered" evidence="3">
    <location>
        <begin position="1"/>
        <end position="55"/>
    </location>
</feature>
<dbReference type="InterPro" id="IPR000953">
    <property type="entry name" value="Chromo/chromo_shadow_dom"/>
</dbReference>
<dbReference type="GO" id="GO:0005634">
    <property type="term" value="C:nucleus"/>
    <property type="evidence" value="ECO:0007669"/>
    <property type="project" value="UniProtKB-SubCell"/>
</dbReference>
<accession>A0A9P6YIY4</accession>
<dbReference type="PROSITE" id="PS50013">
    <property type="entry name" value="CHROMO_2"/>
    <property type="match status" value="1"/>
</dbReference>
<evidence type="ECO:0000256" key="1">
    <source>
        <dbReference type="ARBA" id="ARBA00004123"/>
    </source>
</evidence>
<evidence type="ECO:0000259" key="4">
    <source>
        <dbReference type="PROSITE" id="PS50013"/>
    </source>
</evidence>
<dbReference type="CDD" id="cd00024">
    <property type="entry name" value="CD_CSD"/>
    <property type="match status" value="1"/>
</dbReference>
<dbReference type="OrthoDB" id="433924at2759"/>
<dbReference type="InterPro" id="IPR023780">
    <property type="entry name" value="Chromo_domain"/>
</dbReference>
<evidence type="ECO:0000256" key="3">
    <source>
        <dbReference type="SAM" id="MobiDB-lite"/>
    </source>
</evidence>
<dbReference type="Pfam" id="PF01393">
    <property type="entry name" value="Chromo_shadow"/>
    <property type="match status" value="1"/>
</dbReference>
<feature type="region of interest" description="Disordered" evidence="3">
    <location>
        <begin position="84"/>
        <end position="115"/>
    </location>
</feature>
<evidence type="ECO:0000256" key="2">
    <source>
        <dbReference type="ARBA" id="ARBA00023242"/>
    </source>
</evidence>
<sequence length="341" mass="39309">MATTKSIRTRGEGGANNSKEVSNSSPVLQKRRRLRRKLSYSEEEEEEEERPLKIKRIIKTAEQESTLIQSSDEEQLAETKAIEDKKAIELEKKEADKEVSNEGKEKEAEKDNGNAIEENFNLDESEQLQLDEQVAHILAEEDSEYEIEKIVSHRTFKGKVVKYEIKWKGYSDSDNTMENANEIHSDVYDLCEKYWDDLGTKRPLNAPGYGKDMHNTTKKTSITQSRPPPLPSKTTPKTNKREPKPTKKSLNNEDMISMLDVPRCMAEKGYTFPIAFPDKNTQWNEELKKVSTIQLSPVDNTLVLVYVEWKNGQKTIHSLKEIHEKCPGHLIDYYEARVQFV</sequence>
<dbReference type="EMBL" id="JAANIT010000266">
    <property type="protein sequence ID" value="KAG1549675.1"/>
    <property type="molecule type" value="Genomic_DNA"/>
</dbReference>
<feature type="domain" description="Chromo" evidence="4">
    <location>
        <begin position="145"/>
        <end position="206"/>
    </location>
</feature>
<dbReference type="Proteomes" id="UP000717996">
    <property type="component" value="Unassembled WGS sequence"/>
</dbReference>
<comment type="subcellular location">
    <subcellularLocation>
        <location evidence="1">Nucleus</location>
    </subcellularLocation>
</comment>
<dbReference type="Gene3D" id="2.40.50.40">
    <property type="match status" value="2"/>
</dbReference>
<reference evidence="5" key="1">
    <citation type="journal article" date="2020" name="Microb. Genom.">
        <title>Genetic diversity of clinical and environmental Mucorales isolates obtained from an investigation of mucormycosis cases among solid organ transplant recipients.</title>
        <authorList>
            <person name="Nguyen M.H."/>
            <person name="Kaul D."/>
            <person name="Muto C."/>
            <person name="Cheng S.J."/>
            <person name="Richter R.A."/>
            <person name="Bruno V.M."/>
            <person name="Liu G."/>
            <person name="Beyhan S."/>
            <person name="Sundermann A.J."/>
            <person name="Mounaud S."/>
            <person name="Pasculle A.W."/>
            <person name="Nierman W.C."/>
            <person name="Driscoll E."/>
            <person name="Cumbie R."/>
            <person name="Clancy C.J."/>
            <person name="Dupont C.L."/>
        </authorList>
    </citation>
    <scope>NUCLEOTIDE SEQUENCE</scope>
    <source>
        <strain evidence="5">GL16</strain>
    </source>
</reference>
<feature type="region of interest" description="Disordered" evidence="3">
    <location>
        <begin position="204"/>
        <end position="252"/>
    </location>
</feature>
<protein>
    <recommendedName>
        <fullName evidence="4">Chromo domain-containing protein</fullName>
    </recommendedName>
</protein>
<dbReference type="AlphaFoldDB" id="A0A9P6YIY4"/>
<proteinExistence type="predicted"/>
<dbReference type="PANTHER" id="PTHR22812">
    <property type="entry name" value="CHROMOBOX PROTEIN"/>
    <property type="match status" value="1"/>
</dbReference>
<dbReference type="InterPro" id="IPR016197">
    <property type="entry name" value="Chromo-like_dom_sf"/>
</dbReference>
<evidence type="ECO:0000313" key="5">
    <source>
        <dbReference type="EMBL" id="KAG1549675.1"/>
    </source>
</evidence>
<dbReference type="SMART" id="SM00298">
    <property type="entry name" value="CHROMO"/>
    <property type="match status" value="1"/>
</dbReference>
<dbReference type="InterPro" id="IPR008251">
    <property type="entry name" value="Chromo_shadow_dom"/>
</dbReference>
<feature type="compositionally biased region" description="Polar residues" evidence="3">
    <location>
        <begin position="15"/>
        <end position="27"/>
    </location>
</feature>
<dbReference type="InterPro" id="IPR051219">
    <property type="entry name" value="Heterochromatin_chromo-domain"/>
</dbReference>
<dbReference type="SUPFAM" id="SSF54160">
    <property type="entry name" value="Chromo domain-like"/>
    <property type="match status" value="2"/>
</dbReference>
<feature type="compositionally biased region" description="Basic and acidic residues" evidence="3">
    <location>
        <begin position="84"/>
        <end position="112"/>
    </location>
</feature>
<keyword evidence="2" id="KW-0539">Nucleus</keyword>
<comment type="caution">
    <text evidence="5">The sequence shown here is derived from an EMBL/GenBank/DDBJ whole genome shotgun (WGS) entry which is preliminary data.</text>
</comment>
<evidence type="ECO:0000313" key="6">
    <source>
        <dbReference type="Proteomes" id="UP000717996"/>
    </source>
</evidence>
<feature type="compositionally biased region" description="Basic residues" evidence="3">
    <location>
        <begin position="29"/>
        <end position="38"/>
    </location>
</feature>
<gene>
    <name evidence="5" type="ORF">G6F51_002913</name>
</gene>
<name>A0A9P6YIY4_RHIOR</name>
<dbReference type="Pfam" id="PF00385">
    <property type="entry name" value="Chromo"/>
    <property type="match status" value="1"/>
</dbReference>
<organism evidence="5 6">
    <name type="scientific">Rhizopus oryzae</name>
    <name type="common">Mucormycosis agent</name>
    <name type="synonym">Rhizopus arrhizus var. delemar</name>
    <dbReference type="NCBI Taxonomy" id="64495"/>
    <lineage>
        <taxon>Eukaryota</taxon>
        <taxon>Fungi</taxon>
        <taxon>Fungi incertae sedis</taxon>
        <taxon>Mucoromycota</taxon>
        <taxon>Mucoromycotina</taxon>
        <taxon>Mucoromycetes</taxon>
        <taxon>Mucorales</taxon>
        <taxon>Mucorineae</taxon>
        <taxon>Rhizopodaceae</taxon>
        <taxon>Rhizopus</taxon>
    </lineage>
</organism>